<sequence length="297" mass="33913">MVLIRQVSEMPLVKKKKGHRTLCKEHLEPETVLCARWREKLSSPRKQSLSSSEFLGGEKKQKRVQTSLDPRHHRRVTRVGKKPKNHKKKKKAQEAVASSARDPWFCESGDAQYAYLVGKNGKKQVASGQKWKQGSPREYTVKMNKKKKIHQRGDISLGHLELSKTMQPVQVEAPEHIPIGQNPKSLAKKKRKSKEKRRREKRKERRVAGEPWEEEVVLKKKGVQRPGKAKALQEEINGVAVMKEASGVRKGTRTQKQTFFKLMGGFKNGAGLGSSIPPDKIFYVDRSTSKSIQFIFF</sequence>
<evidence type="ECO:0000256" key="1">
    <source>
        <dbReference type="SAM" id="MobiDB-lite"/>
    </source>
</evidence>
<evidence type="ECO:0000313" key="3">
    <source>
        <dbReference type="Proteomes" id="UP000645828"/>
    </source>
</evidence>
<feature type="compositionally biased region" description="Basic residues" evidence="1">
    <location>
        <begin position="71"/>
        <end position="91"/>
    </location>
</feature>
<name>A0A811ZCN6_NYCPR</name>
<dbReference type="PANTHER" id="PTHR22426">
    <property type="entry name" value="ARGININE_SERINE-RICH COILED-COIL PROTEIN 2"/>
    <property type="match status" value="1"/>
</dbReference>
<dbReference type="EMBL" id="CAJHUB010000762">
    <property type="protein sequence ID" value="CAD7686489.1"/>
    <property type="molecule type" value="Genomic_DNA"/>
</dbReference>
<dbReference type="AlphaFoldDB" id="A0A811ZCN6"/>
<organism evidence="2 3">
    <name type="scientific">Nyctereutes procyonoides</name>
    <name type="common">Raccoon dog</name>
    <name type="synonym">Canis procyonoides</name>
    <dbReference type="NCBI Taxonomy" id="34880"/>
    <lineage>
        <taxon>Eukaryota</taxon>
        <taxon>Metazoa</taxon>
        <taxon>Chordata</taxon>
        <taxon>Craniata</taxon>
        <taxon>Vertebrata</taxon>
        <taxon>Euteleostomi</taxon>
        <taxon>Mammalia</taxon>
        <taxon>Eutheria</taxon>
        <taxon>Laurasiatheria</taxon>
        <taxon>Carnivora</taxon>
        <taxon>Caniformia</taxon>
        <taxon>Canidae</taxon>
        <taxon>Nyctereutes</taxon>
    </lineage>
</organism>
<feature type="region of interest" description="Disordered" evidence="1">
    <location>
        <begin position="41"/>
        <end position="98"/>
    </location>
</feature>
<feature type="compositionally biased region" description="Basic residues" evidence="1">
    <location>
        <begin position="186"/>
        <end position="205"/>
    </location>
</feature>
<dbReference type="Proteomes" id="UP000645828">
    <property type="component" value="Unassembled WGS sequence"/>
</dbReference>
<evidence type="ECO:0000313" key="2">
    <source>
        <dbReference type="EMBL" id="CAD7686489.1"/>
    </source>
</evidence>
<comment type="caution">
    <text evidence="2">The sequence shown here is derived from an EMBL/GenBank/DDBJ whole genome shotgun (WGS) entry which is preliminary data.</text>
</comment>
<dbReference type="PANTHER" id="PTHR22426:SF1">
    <property type="entry name" value="LYSINE-RICH NUCLEOLAR PROTEIN 1"/>
    <property type="match status" value="1"/>
</dbReference>
<accession>A0A811ZCN6</accession>
<gene>
    <name evidence="2" type="ORF">NYPRO_LOCUS19282</name>
</gene>
<proteinExistence type="predicted"/>
<keyword evidence="3" id="KW-1185">Reference proteome</keyword>
<feature type="region of interest" description="Disordered" evidence="1">
    <location>
        <begin position="174"/>
        <end position="211"/>
    </location>
</feature>
<protein>
    <submittedName>
        <fullName evidence="2">(raccoon dog) hypothetical protein</fullName>
    </submittedName>
</protein>
<reference evidence="2" key="1">
    <citation type="submission" date="2020-12" db="EMBL/GenBank/DDBJ databases">
        <authorList>
            <consortium name="Molecular Ecology Group"/>
        </authorList>
    </citation>
    <scope>NUCLEOTIDE SEQUENCE</scope>
    <source>
        <strain evidence="2">TBG_1078</strain>
    </source>
</reference>